<evidence type="ECO:0000313" key="2">
    <source>
        <dbReference type="Proteomes" id="UP000215441"/>
    </source>
</evidence>
<reference evidence="1 2" key="1">
    <citation type="submission" date="2017-07" db="EMBL/GenBank/DDBJ databases">
        <title>Acidovorax KNDSW TSA 6 genome sequence and assembly.</title>
        <authorList>
            <person name="Mayilraj S."/>
        </authorList>
    </citation>
    <scope>NUCLEOTIDE SEQUENCE [LARGE SCALE GENOMIC DNA]</scope>
    <source>
        <strain evidence="1 2">KNDSW-TSA6</strain>
    </source>
</reference>
<accession>A0A235EG43</accession>
<dbReference type="AlphaFoldDB" id="A0A235EG43"/>
<sequence>MSRPPIPAALAAPLRTILNAELARGNAIDEVADWPPHCELLIILRRPFATAYPLAPGMTFNAIEDRHYWKSEYHLDGGRQTLACGFG</sequence>
<comment type="caution">
    <text evidence="1">The sequence shown here is derived from an EMBL/GenBank/DDBJ whole genome shotgun (WGS) entry which is preliminary data.</text>
</comment>
<evidence type="ECO:0000313" key="1">
    <source>
        <dbReference type="EMBL" id="OYD47961.1"/>
    </source>
</evidence>
<gene>
    <name evidence="1" type="ORF">CBY09_22290</name>
</gene>
<proteinExistence type="predicted"/>
<protein>
    <submittedName>
        <fullName evidence="1">Uncharacterized protein</fullName>
    </submittedName>
</protein>
<name>A0A235EG43_9BURK</name>
<dbReference type="Proteomes" id="UP000215441">
    <property type="component" value="Unassembled WGS sequence"/>
</dbReference>
<organism evidence="1 2">
    <name type="scientific">Acidovorax kalamii</name>
    <dbReference type="NCBI Taxonomy" id="2004485"/>
    <lineage>
        <taxon>Bacteria</taxon>
        <taxon>Pseudomonadati</taxon>
        <taxon>Pseudomonadota</taxon>
        <taxon>Betaproteobacteria</taxon>
        <taxon>Burkholderiales</taxon>
        <taxon>Comamonadaceae</taxon>
        <taxon>Acidovorax</taxon>
    </lineage>
</organism>
<dbReference type="EMBL" id="NOIG01000014">
    <property type="protein sequence ID" value="OYD47961.1"/>
    <property type="molecule type" value="Genomic_DNA"/>
</dbReference>
<dbReference type="OrthoDB" id="8757342at2"/>
<dbReference type="RefSeq" id="WP_094291763.1">
    <property type="nucleotide sequence ID" value="NZ_NOIG01000014.1"/>
</dbReference>
<keyword evidence="2" id="KW-1185">Reference proteome</keyword>